<evidence type="ECO:0000256" key="3">
    <source>
        <dbReference type="ARBA" id="ARBA00022989"/>
    </source>
</evidence>
<organism evidence="6 7">
    <name type="scientific">Pararhizobium capsulatum DSM 1112</name>
    <dbReference type="NCBI Taxonomy" id="1121113"/>
    <lineage>
        <taxon>Bacteria</taxon>
        <taxon>Pseudomonadati</taxon>
        <taxon>Pseudomonadota</taxon>
        <taxon>Alphaproteobacteria</taxon>
        <taxon>Hyphomicrobiales</taxon>
        <taxon>Rhizobiaceae</taxon>
        <taxon>Rhizobium/Agrobacterium group</taxon>
        <taxon>Pararhizobium</taxon>
    </lineage>
</organism>
<dbReference type="InterPro" id="IPR007318">
    <property type="entry name" value="Phopholipid_MeTrfase"/>
</dbReference>
<name>A0ABU0BP76_9HYPH</name>
<feature type="transmembrane region" description="Helical" evidence="5">
    <location>
        <begin position="117"/>
        <end position="134"/>
    </location>
</feature>
<protein>
    <submittedName>
        <fullName evidence="6">Protein-S-isoprenylcysteine O-methyltransferase Ste14</fullName>
    </submittedName>
</protein>
<comment type="subcellular location">
    <subcellularLocation>
        <location evidence="1">Endomembrane system</location>
        <topology evidence="1">Multi-pass membrane protein</topology>
    </subcellularLocation>
</comment>
<evidence type="ECO:0000313" key="7">
    <source>
        <dbReference type="Proteomes" id="UP001230207"/>
    </source>
</evidence>
<dbReference type="Proteomes" id="UP001230207">
    <property type="component" value="Unassembled WGS sequence"/>
</dbReference>
<evidence type="ECO:0000256" key="4">
    <source>
        <dbReference type="ARBA" id="ARBA00023136"/>
    </source>
</evidence>
<dbReference type="Pfam" id="PF04191">
    <property type="entry name" value="PEMT"/>
    <property type="match status" value="1"/>
</dbReference>
<evidence type="ECO:0000256" key="2">
    <source>
        <dbReference type="ARBA" id="ARBA00022692"/>
    </source>
</evidence>
<keyword evidence="4 5" id="KW-0472">Membrane</keyword>
<gene>
    <name evidence="6" type="ORF">QO002_002192</name>
</gene>
<evidence type="ECO:0000256" key="1">
    <source>
        <dbReference type="ARBA" id="ARBA00004127"/>
    </source>
</evidence>
<feature type="transmembrane region" description="Helical" evidence="5">
    <location>
        <begin position="95"/>
        <end position="111"/>
    </location>
</feature>
<dbReference type="Gene3D" id="1.20.120.1630">
    <property type="match status" value="1"/>
</dbReference>
<evidence type="ECO:0000313" key="6">
    <source>
        <dbReference type="EMBL" id="MDQ0320054.1"/>
    </source>
</evidence>
<keyword evidence="7" id="KW-1185">Reference proteome</keyword>
<keyword evidence="3 5" id="KW-1133">Transmembrane helix</keyword>
<evidence type="ECO:0000256" key="5">
    <source>
        <dbReference type="SAM" id="Phobius"/>
    </source>
</evidence>
<accession>A0ABU0BP76</accession>
<keyword evidence="2 5" id="KW-0812">Transmembrane</keyword>
<sequence>MNAYRSKSLRYPWPVALHGLACIAAVALKRVLPIPVKNTYGEWIPWTIGAIFTTLGVVLCLWAIRTLLDRQTTVLPNRCSSHLVTCGPFRLSRNPIYLGYTVIMIGIGMVALNPWFFVLAIVTVIITTVFAVRAEERHLLSRFGIEFERYCRRTSRWI</sequence>
<comment type="caution">
    <text evidence="6">The sequence shown here is derived from an EMBL/GenBank/DDBJ whole genome shotgun (WGS) entry which is preliminary data.</text>
</comment>
<dbReference type="EMBL" id="JAUSVF010000001">
    <property type="protein sequence ID" value="MDQ0320054.1"/>
    <property type="molecule type" value="Genomic_DNA"/>
</dbReference>
<feature type="transmembrane region" description="Helical" evidence="5">
    <location>
        <begin position="43"/>
        <end position="64"/>
    </location>
</feature>
<reference evidence="6 7" key="1">
    <citation type="submission" date="2023-07" db="EMBL/GenBank/DDBJ databases">
        <title>Genomic Encyclopedia of Type Strains, Phase IV (KMG-IV): sequencing the most valuable type-strain genomes for metagenomic binning, comparative biology and taxonomic classification.</title>
        <authorList>
            <person name="Goeker M."/>
        </authorList>
    </citation>
    <scope>NUCLEOTIDE SEQUENCE [LARGE SCALE GENOMIC DNA]</scope>
    <source>
        <strain evidence="6 7">DSM 1112</strain>
    </source>
</reference>
<dbReference type="RefSeq" id="WP_307229445.1">
    <property type="nucleotide sequence ID" value="NZ_JAUSVF010000001.1"/>
</dbReference>
<dbReference type="PANTHER" id="PTHR12714:SF24">
    <property type="entry name" value="SLR1182 PROTEIN"/>
    <property type="match status" value="1"/>
</dbReference>
<dbReference type="PANTHER" id="PTHR12714">
    <property type="entry name" value="PROTEIN-S ISOPRENYLCYSTEINE O-METHYLTRANSFERASE"/>
    <property type="match status" value="1"/>
</dbReference>
<proteinExistence type="predicted"/>